<evidence type="ECO:0000256" key="4">
    <source>
        <dbReference type="ARBA" id="ARBA00022475"/>
    </source>
</evidence>
<feature type="transmembrane region" description="Helical" evidence="10">
    <location>
        <begin position="154"/>
        <end position="174"/>
    </location>
</feature>
<dbReference type="Pfam" id="PF01554">
    <property type="entry name" value="MatE"/>
    <property type="match status" value="2"/>
</dbReference>
<feature type="transmembrane region" description="Helical" evidence="10">
    <location>
        <begin position="350"/>
        <end position="367"/>
    </location>
</feature>
<evidence type="ECO:0000256" key="1">
    <source>
        <dbReference type="ARBA" id="ARBA00004429"/>
    </source>
</evidence>
<evidence type="ECO:0000256" key="6">
    <source>
        <dbReference type="ARBA" id="ARBA00022989"/>
    </source>
</evidence>
<keyword evidence="4" id="KW-1003">Cell membrane</keyword>
<proteinExistence type="predicted"/>
<evidence type="ECO:0000313" key="12">
    <source>
        <dbReference type="Proteomes" id="UP001174932"/>
    </source>
</evidence>
<dbReference type="RefSeq" id="WP_304376564.1">
    <property type="nucleotide sequence ID" value="NZ_JAUOZU010000007.1"/>
</dbReference>
<reference evidence="11" key="2">
    <citation type="submission" date="2023-07" db="EMBL/GenBank/DDBJ databases">
        <authorList>
            <person name="Shen H."/>
        </authorList>
    </citation>
    <scope>NUCLEOTIDE SEQUENCE</scope>
    <source>
        <strain evidence="11">TNR-22</strain>
    </source>
</reference>
<dbReference type="InterPro" id="IPR048279">
    <property type="entry name" value="MdtK-like"/>
</dbReference>
<evidence type="ECO:0000256" key="2">
    <source>
        <dbReference type="ARBA" id="ARBA00022448"/>
    </source>
</evidence>
<feature type="transmembrane region" description="Helical" evidence="10">
    <location>
        <begin position="415"/>
        <end position="434"/>
    </location>
</feature>
<keyword evidence="3" id="KW-0050">Antiport</keyword>
<dbReference type="EMBL" id="JAUOZU010000007">
    <property type="protein sequence ID" value="MDO6964173.1"/>
    <property type="molecule type" value="Genomic_DNA"/>
</dbReference>
<feature type="transmembrane region" description="Helical" evidence="10">
    <location>
        <begin position="49"/>
        <end position="72"/>
    </location>
</feature>
<comment type="subcellular location">
    <subcellularLocation>
        <location evidence="1">Cell inner membrane</location>
        <topology evidence="1">Multi-pass membrane protein</topology>
    </subcellularLocation>
</comment>
<dbReference type="InterPro" id="IPR050222">
    <property type="entry name" value="MATE_MdtK"/>
</dbReference>
<evidence type="ECO:0000256" key="10">
    <source>
        <dbReference type="SAM" id="Phobius"/>
    </source>
</evidence>
<reference evidence="11" key="1">
    <citation type="journal article" date="2015" name="Int. J. Syst. Evol. Microbiol.">
        <title>Rhizobium alvei sp. nov., isolated from a freshwater river.</title>
        <authorList>
            <person name="Sheu S.Y."/>
            <person name="Huang H.W."/>
            <person name="Young C.C."/>
            <person name="Chen W.M."/>
        </authorList>
    </citation>
    <scope>NUCLEOTIDE SEQUENCE</scope>
    <source>
        <strain evidence="11">TNR-22</strain>
    </source>
</reference>
<feature type="transmembrane region" description="Helical" evidence="10">
    <location>
        <begin position="308"/>
        <end position="330"/>
    </location>
</feature>
<dbReference type="PIRSF" id="PIRSF006603">
    <property type="entry name" value="DinF"/>
    <property type="match status" value="1"/>
</dbReference>
<feature type="transmembrane region" description="Helical" evidence="10">
    <location>
        <begin position="125"/>
        <end position="142"/>
    </location>
</feature>
<keyword evidence="8 10" id="KW-0472">Membrane</keyword>
<evidence type="ECO:0000256" key="9">
    <source>
        <dbReference type="ARBA" id="ARBA00031636"/>
    </source>
</evidence>
<keyword evidence="6 10" id="KW-1133">Transmembrane helix</keyword>
<evidence type="ECO:0000256" key="8">
    <source>
        <dbReference type="ARBA" id="ARBA00023136"/>
    </source>
</evidence>
<dbReference type="PANTHER" id="PTHR43298">
    <property type="entry name" value="MULTIDRUG RESISTANCE PROTEIN NORM-RELATED"/>
    <property type="match status" value="1"/>
</dbReference>
<feature type="transmembrane region" description="Helical" evidence="10">
    <location>
        <begin position="388"/>
        <end position="409"/>
    </location>
</feature>
<feature type="transmembrane region" description="Helical" evidence="10">
    <location>
        <begin position="233"/>
        <end position="261"/>
    </location>
</feature>
<feature type="transmembrane region" description="Helical" evidence="10">
    <location>
        <begin position="273"/>
        <end position="296"/>
    </location>
</feature>
<dbReference type="NCBIfam" id="TIGR00797">
    <property type="entry name" value="matE"/>
    <property type="match status" value="1"/>
</dbReference>
<evidence type="ECO:0000256" key="5">
    <source>
        <dbReference type="ARBA" id="ARBA00022692"/>
    </source>
</evidence>
<dbReference type="Proteomes" id="UP001174932">
    <property type="component" value="Unassembled WGS sequence"/>
</dbReference>
<keyword evidence="5 10" id="KW-0812">Transmembrane</keyword>
<protein>
    <recommendedName>
        <fullName evidence="9">Multidrug-efflux transporter</fullName>
    </recommendedName>
</protein>
<dbReference type="InterPro" id="IPR002528">
    <property type="entry name" value="MATE_fam"/>
</dbReference>
<keyword evidence="12" id="KW-1185">Reference proteome</keyword>
<dbReference type="PANTHER" id="PTHR43298:SF2">
    <property type="entry name" value="FMN_FAD EXPORTER YEEO-RELATED"/>
    <property type="match status" value="1"/>
</dbReference>
<name>A0ABT8YKL9_9HYPH</name>
<gene>
    <name evidence="11" type="ORF">Q4481_09410</name>
</gene>
<comment type="caution">
    <text evidence="11">The sequence shown here is derived from an EMBL/GenBank/DDBJ whole genome shotgun (WGS) entry which is preliminary data.</text>
</comment>
<evidence type="ECO:0000256" key="7">
    <source>
        <dbReference type="ARBA" id="ARBA00023065"/>
    </source>
</evidence>
<dbReference type="CDD" id="cd13131">
    <property type="entry name" value="MATE_NorM_like"/>
    <property type="match status" value="1"/>
</dbReference>
<sequence length="447" mass="47563">MSHVRETLSLGIPLIGAQLAQLGIHVTDIFIIGRLGTVELAAMVLAGQYFFTVFIFGSGFATAVVPMAAHAFAQGDKVMVRRSVRMGLWVIVGYAAILSPAIWFAESVLIAAGQKPEVAALAGHYVNIAGWGMIPALGFMVLRSFLSAVGRASFILYVTIIILVLNAICAYALVLGHFGLPALGMTGAAIVALFVNIVGFLLTILYIEWRPDLRSYELFVRFWRADWHMLREVFVLGLPIGLSILAEVSLFTVASLLMGWIGTIELAAHGIALQWASVAFMIPLGLAQAATVRIGVAAGARDRVGMIRAAWVVVAMSAGCAMLGGLLYALIPRELASLYLDASKPDSGAVLDYAASLVVIAGIFQLVDGLQAIGHGLLRGIKDTTIPLILALISYWAIGFSLAYILAFPLGFGGIGVWIGFLAGLAAASVLLLWRFALLARRAVPEL</sequence>
<evidence type="ECO:0000313" key="11">
    <source>
        <dbReference type="EMBL" id="MDO6964173.1"/>
    </source>
</evidence>
<feature type="transmembrane region" description="Helical" evidence="10">
    <location>
        <begin position="180"/>
        <end position="207"/>
    </location>
</feature>
<keyword evidence="2" id="KW-0813">Transport</keyword>
<keyword evidence="7" id="KW-0406">Ion transport</keyword>
<accession>A0ABT8YKL9</accession>
<organism evidence="11 12">
    <name type="scientific">Rhizobium alvei</name>
    <dbReference type="NCBI Taxonomy" id="1132659"/>
    <lineage>
        <taxon>Bacteria</taxon>
        <taxon>Pseudomonadati</taxon>
        <taxon>Pseudomonadota</taxon>
        <taxon>Alphaproteobacteria</taxon>
        <taxon>Hyphomicrobiales</taxon>
        <taxon>Rhizobiaceae</taxon>
        <taxon>Rhizobium/Agrobacterium group</taxon>
        <taxon>Rhizobium</taxon>
    </lineage>
</organism>
<feature type="transmembrane region" description="Helical" evidence="10">
    <location>
        <begin position="84"/>
        <end position="105"/>
    </location>
</feature>
<evidence type="ECO:0000256" key="3">
    <source>
        <dbReference type="ARBA" id="ARBA00022449"/>
    </source>
</evidence>